<evidence type="ECO:0000313" key="3">
    <source>
        <dbReference type="Proteomes" id="UP000322080"/>
    </source>
</evidence>
<proteinExistence type="predicted"/>
<keyword evidence="3" id="KW-1185">Reference proteome</keyword>
<reference evidence="2 3" key="1">
    <citation type="submission" date="2019-08" db="EMBL/GenBank/DDBJ databases">
        <title>Identification of a novel species of the genus Boseongicola.</title>
        <authorList>
            <person name="Zhang X.-Q."/>
        </authorList>
    </citation>
    <scope>NUCLEOTIDE SEQUENCE [LARGE SCALE GENOMIC DNA]</scope>
    <source>
        <strain evidence="2 3">HY14</strain>
    </source>
</reference>
<protein>
    <submittedName>
        <fullName evidence="2">RES family NAD+ phosphorylase</fullName>
    </submittedName>
</protein>
<evidence type="ECO:0000259" key="1">
    <source>
        <dbReference type="SMART" id="SM00953"/>
    </source>
</evidence>
<dbReference type="EMBL" id="VSIY01000015">
    <property type="protein sequence ID" value="TYB77857.1"/>
    <property type="molecule type" value="Genomic_DNA"/>
</dbReference>
<sequence>MPPVLRPEAHFQPYRRNVWRVIEGQSRSSTVRLVDTFAEHDTLEALLEDSKPPVPEDCRHLDFQFWSPFRYGRYPKSSRFRRAGRTPGVWYGAEEPLTAISETVWKTLAFYRASEGTPLPRRPIEHTAVMADIRTDRALDLTAPELAGAGNWTDPEDYAECLALSDAMRAVDGEAIRYASVRHPEPAANVAVLCCGAFAQPRPIQHQTWQVTLSWSLVRVSCETLNQRFMFAPGETALRFSDGTGPV</sequence>
<feature type="domain" description="RES" evidence="1">
    <location>
        <begin position="68"/>
        <end position="204"/>
    </location>
</feature>
<comment type="caution">
    <text evidence="2">The sequence shown here is derived from an EMBL/GenBank/DDBJ whole genome shotgun (WGS) entry which is preliminary data.</text>
</comment>
<organism evidence="2 3">
    <name type="scientific">Maritimibacter fusiformis</name>
    <dbReference type="NCBI Taxonomy" id="2603819"/>
    <lineage>
        <taxon>Bacteria</taxon>
        <taxon>Pseudomonadati</taxon>
        <taxon>Pseudomonadota</taxon>
        <taxon>Alphaproteobacteria</taxon>
        <taxon>Rhodobacterales</taxon>
        <taxon>Roseobacteraceae</taxon>
        <taxon>Maritimibacter</taxon>
    </lineage>
</organism>
<gene>
    <name evidence="2" type="ORF">FVF75_16580</name>
</gene>
<dbReference type="AlphaFoldDB" id="A0A5D0R8P7"/>
<dbReference type="Proteomes" id="UP000322080">
    <property type="component" value="Unassembled WGS sequence"/>
</dbReference>
<accession>A0A5D0R8P7</accession>
<evidence type="ECO:0000313" key="2">
    <source>
        <dbReference type="EMBL" id="TYB77857.1"/>
    </source>
</evidence>
<name>A0A5D0R8P7_9RHOB</name>
<dbReference type="Pfam" id="PF08808">
    <property type="entry name" value="RES"/>
    <property type="match status" value="1"/>
</dbReference>
<dbReference type="SMART" id="SM00953">
    <property type="entry name" value="RES"/>
    <property type="match status" value="1"/>
</dbReference>
<dbReference type="InterPro" id="IPR014914">
    <property type="entry name" value="RES_dom"/>
</dbReference>